<reference evidence="5 6" key="1">
    <citation type="submission" date="2019-04" db="EMBL/GenBank/DDBJ databases">
        <title>Pedobacter sp. RP-3-15 sp. nov., isolated from Arctic soil.</title>
        <authorList>
            <person name="Dahal R.H."/>
            <person name="Kim D.-U."/>
        </authorList>
    </citation>
    <scope>NUCLEOTIDE SEQUENCE [LARGE SCALE GENOMIC DNA]</scope>
    <source>
        <strain evidence="5 6">RP-3-15</strain>
    </source>
</reference>
<dbReference type="InterPro" id="IPR018062">
    <property type="entry name" value="HTH_AraC-typ_CS"/>
</dbReference>
<dbReference type="RefSeq" id="WP_136833948.1">
    <property type="nucleotide sequence ID" value="NZ_SWBQ01000001.1"/>
</dbReference>
<evidence type="ECO:0000313" key="5">
    <source>
        <dbReference type="EMBL" id="TKC08526.1"/>
    </source>
</evidence>
<dbReference type="OrthoDB" id="9813413at2"/>
<evidence type="ECO:0000256" key="3">
    <source>
        <dbReference type="ARBA" id="ARBA00023163"/>
    </source>
</evidence>
<sequence length="302" mass="35139">MVHQRKDGFEGQKLISLPGSIYKNARQTNPLLSQLFITHIGYFPKAAYHYRERKKGCDDNILIYCLSGKGWYMIGNKKYTVGPNQFIHLPATSEYMLYGADEEDPWTIYWVHYSGKDMATFNKSLSIKEKNGPVNITFNEKAIGIWDNMYQSLEMGYSKDNLCNANLCLYHFLATFFYPEKHLKSAGERQPDVINSTIHYMRSNLQKRINIDEFAALNHLSASYFSSLFRKATGMPPGDYFIQLKMQKACQMLYDPGFKIKEVAYSIGYDDPHYFSRIFKKLMGISPEQYRYLRTKDTKPHS</sequence>
<dbReference type="Gene3D" id="1.10.10.60">
    <property type="entry name" value="Homeodomain-like"/>
    <property type="match status" value="2"/>
</dbReference>
<feature type="domain" description="HTH araC/xylS-type" evidence="4">
    <location>
        <begin position="195"/>
        <end position="293"/>
    </location>
</feature>
<dbReference type="SMART" id="SM00342">
    <property type="entry name" value="HTH_ARAC"/>
    <property type="match status" value="1"/>
</dbReference>
<dbReference type="Proteomes" id="UP000307244">
    <property type="component" value="Unassembled WGS sequence"/>
</dbReference>
<name>A0A4U1CMT8_9SPHI</name>
<keyword evidence="1" id="KW-0805">Transcription regulation</keyword>
<keyword evidence="3" id="KW-0804">Transcription</keyword>
<dbReference type="Pfam" id="PF12833">
    <property type="entry name" value="HTH_18"/>
    <property type="match status" value="1"/>
</dbReference>
<evidence type="ECO:0000259" key="4">
    <source>
        <dbReference type="PROSITE" id="PS01124"/>
    </source>
</evidence>
<dbReference type="Pfam" id="PF02311">
    <property type="entry name" value="AraC_binding"/>
    <property type="match status" value="1"/>
</dbReference>
<evidence type="ECO:0000313" key="6">
    <source>
        <dbReference type="Proteomes" id="UP000307244"/>
    </source>
</evidence>
<dbReference type="PROSITE" id="PS01124">
    <property type="entry name" value="HTH_ARAC_FAMILY_2"/>
    <property type="match status" value="1"/>
</dbReference>
<dbReference type="PROSITE" id="PS00041">
    <property type="entry name" value="HTH_ARAC_FAMILY_1"/>
    <property type="match status" value="1"/>
</dbReference>
<dbReference type="InterPro" id="IPR018060">
    <property type="entry name" value="HTH_AraC"/>
</dbReference>
<keyword evidence="2" id="KW-0238">DNA-binding</keyword>
<dbReference type="SUPFAM" id="SSF46689">
    <property type="entry name" value="Homeodomain-like"/>
    <property type="match status" value="2"/>
</dbReference>
<comment type="caution">
    <text evidence="5">The sequence shown here is derived from an EMBL/GenBank/DDBJ whole genome shotgun (WGS) entry which is preliminary data.</text>
</comment>
<accession>A0A4U1CMT8</accession>
<dbReference type="InterPro" id="IPR009057">
    <property type="entry name" value="Homeodomain-like_sf"/>
</dbReference>
<evidence type="ECO:0000256" key="2">
    <source>
        <dbReference type="ARBA" id="ARBA00023125"/>
    </source>
</evidence>
<organism evidence="5 6">
    <name type="scientific">Pedobacter frigoris</name>
    <dbReference type="NCBI Taxonomy" id="2571272"/>
    <lineage>
        <taxon>Bacteria</taxon>
        <taxon>Pseudomonadati</taxon>
        <taxon>Bacteroidota</taxon>
        <taxon>Sphingobacteriia</taxon>
        <taxon>Sphingobacteriales</taxon>
        <taxon>Sphingobacteriaceae</taxon>
        <taxon>Pedobacter</taxon>
    </lineage>
</organism>
<dbReference type="GO" id="GO:0043565">
    <property type="term" value="F:sequence-specific DNA binding"/>
    <property type="evidence" value="ECO:0007669"/>
    <property type="project" value="InterPro"/>
</dbReference>
<proteinExistence type="predicted"/>
<dbReference type="Gene3D" id="2.60.120.280">
    <property type="entry name" value="Regulatory protein AraC"/>
    <property type="match status" value="1"/>
</dbReference>
<dbReference type="AlphaFoldDB" id="A0A4U1CMT8"/>
<dbReference type="PANTHER" id="PTHR43280:SF30">
    <property type="entry name" value="MMSAB OPERON REGULATORY PROTEIN"/>
    <property type="match status" value="1"/>
</dbReference>
<dbReference type="InterPro" id="IPR020449">
    <property type="entry name" value="Tscrpt_reg_AraC-type_HTH"/>
</dbReference>
<protein>
    <submittedName>
        <fullName evidence="5">AraC family transcriptional regulator</fullName>
    </submittedName>
</protein>
<dbReference type="InterPro" id="IPR037923">
    <property type="entry name" value="HTH-like"/>
</dbReference>
<keyword evidence="6" id="KW-1185">Reference proteome</keyword>
<dbReference type="EMBL" id="SWBQ01000001">
    <property type="protein sequence ID" value="TKC08526.1"/>
    <property type="molecule type" value="Genomic_DNA"/>
</dbReference>
<dbReference type="PRINTS" id="PR00032">
    <property type="entry name" value="HTHARAC"/>
</dbReference>
<dbReference type="InterPro" id="IPR003313">
    <property type="entry name" value="AraC-bd"/>
</dbReference>
<gene>
    <name evidence="5" type="ORF">FA047_00035</name>
</gene>
<dbReference type="PANTHER" id="PTHR43280">
    <property type="entry name" value="ARAC-FAMILY TRANSCRIPTIONAL REGULATOR"/>
    <property type="match status" value="1"/>
</dbReference>
<dbReference type="CDD" id="cd06986">
    <property type="entry name" value="cupin_MmsR-like_N"/>
    <property type="match status" value="1"/>
</dbReference>
<dbReference type="SUPFAM" id="SSF51215">
    <property type="entry name" value="Regulatory protein AraC"/>
    <property type="match status" value="1"/>
</dbReference>
<dbReference type="GO" id="GO:0003700">
    <property type="term" value="F:DNA-binding transcription factor activity"/>
    <property type="evidence" value="ECO:0007669"/>
    <property type="project" value="InterPro"/>
</dbReference>
<evidence type="ECO:0000256" key="1">
    <source>
        <dbReference type="ARBA" id="ARBA00023015"/>
    </source>
</evidence>